<evidence type="ECO:0000259" key="8">
    <source>
        <dbReference type="PROSITE" id="PS50850"/>
    </source>
</evidence>
<feature type="domain" description="Major facilitator superfamily (MFS) profile" evidence="8">
    <location>
        <begin position="1"/>
        <end position="398"/>
    </location>
</feature>
<evidence type="ECO:0000256" key="7">
    <source>
        <dbReference type="SAM" id="Phobius"/>
    </source>
</evidence>
<feature type="transmembrane region" description="Helical" evidence="7">
    <location>
        <begin position="241"/>
        <end position="264"/>
    </location>
</feature>
<dbReference type="GO" id="GO:0022857">
    <property type="term" value="F:transmembrane transporter activity"/>
    <property type="evidence" value="ECO:0007669"/>
    <property type="project" value="InterPro"/>
</dbReference>
<feature type="transmembrane region" description="Helical" evidence="7">
    <location>
        <begin position="164"/>
        <end position="182"/>
    </location>
</feature>
<gene>
    <name evidence="9" type="ORF">Tco025E_09438</name>
</gene>
<name>A0A3R7M192_9TRYP</name>
<dbReference type="Gene3D" id="1.20.1250.20">
    <property type="entry name" value="MFS general substrate transporter like domains"/>
    <property type="match status" value="2"/>
</dbReference>
<keyword evidence="6 7" id="KW-0472">Membrane</keyword>
<dbReference type="PROSITE" id="PS50850">
    <property type="entry name" value="MFS"/>
    <property type="match status" value="1"/>
</dbReference>
<sequence>MTTFWELFREWARPLHIPNMLQSSTNGVRAALVPVFARHLGSTDSQVGFIIGSSGIVKVLLDVAFGFAASLHGTRVIMIAGMMLNVLGSIVAVFAFSPFALVIASMLWGAGVGCFFVARQFFVARAVPRSIRGRLMSVVGGSTRWCVVLGPAIAGLLIDIANVRLAAFSIAPLSLTCAYIVATNEKIRSVDEEITEGKEDHNISKELSDMLVALRKYWDVAIRIGVYSFNIVCLRQGRSMLLALAAINMGLSASMVGLVLGTSYIVDATFFFLGGYLMDKFGEIYTTIPTSANLGIAFLVLAHSNSLTTLMLSAVMFGVAETTGCGILMALTAEHSPPSGGASFMGLMGTLQDLGQVVGPMASGLIMEYFGFACVCYVLGAVGALNALWAYFMIPAKSSSQLEEEAAAAAAQARDLPAPADDATMVILEAEEGEAVPDAEDWGERRLLVDEEIPQVLDATPEEEVKKVAVQEE</sequence>
<dbReference type="InterPro" id="IPR011701">
    <property type="entry name" value="MFS"/>
</dbReference>
<keyword evidence="3" id="KW-1003">Cell membrane</keyword>
<dbReference type="RefSeq" id="XP_029223613.1">
    <property type="nucleotide sequence ID" value="XM_029376257.1"/>
</dbReference>
<evidence type="ECO:0000256" key="2">
    <source>
        <dbReference type="ARBA" id="ARBA00022448"/>
    </source>
</evidence>
<evidence type="ECO:0000256" key="5">
    <source>
        <dbReference type="ARBA" id="ARBA00022989"/>
    </source>
</evidence>
<feature type="transmembrane region" description="Helical" evidence="7">
    <location>
        <begin position="284"/>
        <end position="302"/>
    </location>
</feature>
<dbReference type="PANTHER" id="PTHR23517:SF3">
    <property type="entry name" value="INTEGRAL MEMBRANE TRANSPORT PROTEIN"/>
    <property type="match status" value="1"/>
</dbReference>
<dbReference type="Proteomes" id="UP000284403">
    <property type="component" value="Unassembled WGS sequence"/>
</dbReference>
<comment type="subcellular location">
    <subcellularLocation>
        <location evidence="1">Cell membrane</location>
        <topology evidence="1">Multi-pass membrane protein</topology>
    </subcellularLocation>
</comment>
<feature type="transmembrane region" description="Helical" evidence="7">
    <location>
        <begin position="369"/>
        <end position="392"/>
    </location>
</feature>
<feature type="transmembrane region" description="Helical" evidence="7">
    <location>
        <begin position="102"/>
        <end position="123"/>
    </location>
</feature>
<reference evidence="9 10" key="1">
    <citation type="journal article" date="2018" name="BMC Genomics">
        <title>Genomic comparison of Trypanosoma conorhini and Trypanosoma rangeli to Trypanosoma cruzi strains of high and low virulence.</title>
        <authorList>
            <person name="Bradwell K.R."/>
            <person name="Koparde V.N."/>
            <person name="Matveyev A.V."/>
            <person name="Serrano M.G."/>
            <person name="Alves J.M."/>
            <person name="Parikh H."/>
            <person name="Huang B."/>
            <person name="Lee V."/>
            <person name="Espinosa-Alvarez O."/>
            <person name="Ortiz P.A."/>
            <person name="Costa-Martins A.G."/>
            <person name="Teixeira M.M."/>
            <person name="Buck G.A."/>
        </authorList>
    </citation>
    <scope>NUCLEOTIDE SEQUENCE [LARGE SCALE GENOMIC DNA]</scope>
    <source>
        <strain evidence="9 10">025E</strain>
    </source>
</reference>
<keyword evidence="2" id="KW-0813">Transport</keyword>
<evidence type="ECO:0000313" key="10">
    <source>
        <dbReference type="Proteomes" id="UP000284403"/>
    </source>
</evidence>
<keyword evidence="4 7" id="KW-0812">Transmembrane</keyword>
<keyword evidence="5 7" id="KW-1133">Transmembrane helix</keyword>
<evidence type="ECO:0000256" key="1">
    <source>
        <dbReference type="ARBA" id="ARBA00004651"/>
    </source>
</evidence>
<evidence type="ECO:0000256" key="4">
    <source>
        <dbReference type="ARBA" id="ARBA00022692"/>
    </source>
</evidence>
<dbReference type="InterPro" id="IPR050171">
    <property type="entry name" value="MFS_Transporters"/>
</dbReference>
<dbReference type="CDD" id="cd17325">
    <property type="entry name" value="MFS_MdtG_SLC18_like"/>
    <property type="match status" value="1"/>
</dbReference>
<dbReference type="EMBL" id="MKKU01001130">
    <property type="protein sequence ID" value="RNE97490.1"/>
    <property type="molecule type" value="Genomic_DNA"/>
</dbReference>
<evidence type="ECO:0000256" key="6">
    <source>
        <dbReference type="ARBA" id="ARBA00023136"/>
    </source>
</evidence>
<dbReference type="GO" id="GO:0005886">
    <property type="term" value="C:plasma membrane"/>
    <property type="evidence" value="ECO:0007669"/>
    <property type="project" value="UniProtKB-SubCell"/>
</dbReference>
<evidence type="ECO:0000313" key="9">
    <source>
        <dbReference type="EMBL" id="RNE97490.1"/>
    </source>
</evidence>
<dbReference type="PANTHER" id="PTHR23517">
    <property type="entry name" value="RESISTANCE PROTEIN MDTM, PUTATIVE-RELATED-RELATED"/>
    <property type="match status" value="1"/>
</dbReference>
<dbReference type="GeneID" id="40323049"/>
<dbReference type="InterPro" id="IPR036259">
    <property type="entry name" value="MFS_trans_sf"/>
</dbReference>
<dbReference type="Pfam" id="PF07690">
    <property type="entry name" value="MFS_1"/>
    <property type="match status" value="2"/>
</dbReference>
<feature type="transmembrane region" description="Helical" evidence="7">
    <location>
        <begin position="135"/>
        <end position="158"/>
    </location>
</feature>
<comment type="caution">
    <text evidence="9">The sequence shown here is derived from an EMBL/GenBank/DDBJ whole genome shotgun (WGS) entry which is preliminary data.</text>
</comment>
<dbReference type="SUPFAM" id="SSF103473">
    <property type="entry name" value="MFS general substrate transporter"/>
    <property type="match status" value="1"/>
</dbReference>
<feature type="transmembrane region" description="Helical" evidence="7">
    <location>
        <begin position="47"/>
        <end position="69"/>
    </location>
</feature>
<protein>
    <submittedName>
        <fullName evidence="9">Transporter</fullName>
    </submittedName>
</protein>
<dbReference type="AlphaFoldDB" id="A0A3R7M192"/>
<evidence type="ECO:0000256" key="3">
    <source>
        <dbReference type="ARBA" id="ARBA00022475"/>
    </source>
</evidence>
<keyword evidence="10" id="KW-1185">Reference proteome</keyword>
<dbReference type="OrthoDB" id="6339427at2759"/>
<proteinExistence type="predicted"/>
<accession>A0A3R7M192</accession>
<feature type="transmembrane region" description="Helical" evidence="7">
    <location>
        <begin position="309"/>
        <end position="331"/>
    </location>
</feature>
<organism evidence="9 10">
    <name type="scientific">Trypanosoma conorhini</name>
    <dbReference type="NCBI Taxonomy" id="83891"/>
    <lineage>
        <taxon>Eukaryota</taxon>
        <taxon>Discoba</taxon>
        <taxon>Euglenozoa</taxon>
        <taxon>Kinetoplastea</taxon>
        <taxon>Metakinetoplastina</taxon>
        <taxon>Trypanosomatida</taxon>
        <taxon>Trypanosomatidae</taxon>
        <taxon>Trypanosoma</taxon>
    </lineage>
</organism>
<dbReference type="InterPro" id="IPR020846">
    <property type="entry name" value="MFS_dom"/>
</dbReference>
<feature type="transmembrane region" description="Helical" evidence="7">
    <location>
        <begin position="76"/>
        <end position="96"/>
    </location>
</feature>